<protein>
    <submittedName>
        <fullName evidence="1">Uncharacterized protein</fullName>
    </submittedName>
</protein>
<sequence length="68" mass="7452">MNMHRDAGQASAEAVPPQIHAARPGTFAEALYPVSTSMVLDDRFEASYVLQDYSRWSGQALLDQGVRA</sequence>
<name>A0ABU2ZH71_9SPHN</name>
<dbReference type="RefSeq" id="WP_311340532.1">
    <property type="nucleotide sequence ID" value="NZ_JAVRHS010000004.1"/>
</dbReference>
<evidence type="ECO:0000313" key="1">
    <source>
        <dbReference type="EMBL" id="MDT0575952.1"/>
    </source>
</evidence>
<keyword evidence="2" id="KW-1185">Reference proteome</keyword>
<comment type="caution">
    <text evidence="1">The sequence shown here is derived from an EMBL/GenBank/DDBJ whole genome shotgun (WGS) entry which is preliminary data.</text>
</comment>
<gene>
    <name evidence="1" type="ORF">RM533_07110</name>
</gene>
<proteinExistence type="predicted"/>
<dbReference type="Proteomes" id="UP001259803">
    <property type="component" value="Unassembled WGS sequence"/>
</dbReference>
<evidence type="ECO:0000313" key="2">
    <source>
        <dbReference type="Proteomes" id="UP001259803"/>
    </source>
</evidence>
<organism evidence="1 2">
    <name type="scientific">Croceicoccus esteveae</name>
    <dbReference type="NCBI Taxonomy" id="3075597"/>
    <lineage>
        <taxon>Bacteria</taxon>
        <taxon>Pseudomonadati</taxon>
        <taxon>Pseudomonadota</taxon>
        <taxon>Alphaproteobacteria</taxon>
        <taxon>Sphingomonadales</taxon>
        <taxon>Erythrobacteraceae</taxon>
        <taxon>Croceicoccus</taxon>
    </lineage>
</organism>
<reference evidence="1 2" key="1">
    <citation type="submission" date="2023-09" db="EMBL/GenBank/DDBJ databases">
        <authorList>
            <person name="Rey-Velasco X."/>
        </authorList>
    </citation>
    <scope>NUCLEOTIDE SEQUENCE [LARGE SCALE GENOMIC DNA]</scope>
    <source>
        <strain evidence="1 2">F390</strain>
    </source>
</reference>
<accession>A0ABU2ZH71</accession>
<dbReference type="EMBL" id="JAVRHS010000004">
    <property type="protein sequence ID" value="MDT0575952.1"/>
    <property type="molecule type" value="Genomic_DNA"/>
</dbReference>